<accession>A0A6I3INA4</accession>
<comment type="caution">
    <text evidence="2">The sequence shown here is derived from an EMBL/GenBank/DDBJ whole genome shotgun (WGS) entry which is preliminary data.</text>
</comment>
<dbReference type="RefSeq" id="WP_154594387.1">
    <property type="nucleotide sequence ID" value="NZ_WLVL01000044.1"/>
</dbReference>
<keyword evidence="3" id="KW-1185">Reference proteome</keyword>
<sequence length="424" mass="46188">MARKFNEGLESVGHIEGLSEELSAAYLKLDARGAVLSLPSIGSMGELFRNFVDKHEDDVPASLRFHGTAGTYVLEDCRGAGGSVSSLGTSLTRIRSPRLVEAGSGAVGYAAVDGMTSEIDGLSSCTELSTVTQTLERDPVAVVLRAENKPEIPLGGSLKATVESSFSFNPSPKGNLFGITDVALLRTRSEDLLAYREHAAVHHMVQDLMCLVYGRPCFSRAASIKREDDQPYAEPGDARRTWREVYEPSFGRSVDGAEALDRGKAQPLFRLADVDAAKLTDWIDHWDLWSRPTWIAVTTMFQRGTTVESKLLQIGVALEALGYALWQESGPTSSSPTPKYPELLERVTAAADVEHVKIHGERTVDQWRKDFNAAFKGSKHADNPLPDGLVAHHLAQQGMNLIRAWLATRLGVPTATIKTGFDRG</sequence>
<proteinExistence type="predicted"/>
<evidence type="ECO:0000313" key="2">
    <source>
        <dbReference type="EMBL" id="MTB73125.1"/>
    </source>
</evidence>
<dbReference type="Proteomes" id="UP000431092">
    <property type="component" value="Unassembled WGS sequence"/>
</dbReference>
<reference evidence="2 3" key="1">
    <citation type="submission" date="2019-11" db="EMBL/GenBank/DDBJ databases">
        <title>Whole genome sequencing identifies a novel species of the genus Arsenicicoccus isolated from human blood.</title>
        <authorList>
            <person name="Jeong J.H."/>
            <person name="Kweon O.J."/>
            <person name="Kim H.R."/>
            <person name="Kim T.-H."/>
            <person name="Ha S.-M."/>
            <person name="Lee M.-K."/>
        </authorList>
    </citation>
    <scope>NUCLEOTIDE SEQUENCE [LARGE SCALE GENOMIC DNA]</scope>
    <source>
        <strain evidence="2 3">MKL-02</strain>
    </source>
</reference>
<dbReference type="Pfam" id="PF18862">
    <property type="entry name" value="ApeA_NTD1"/>
    <property type="match status" value="1"/>
</dbReference>
<feature type="domain" description="ApeA N-terminal" evidence="1">
    <location>
        <begin position="27"/>
        <end position="275"/>
    </location>
</feature>
<dbReference type="EMBL" id="WLVL01000044">
    <property type="protein sequence ID" value="MTB73125.1"/>
    <property type="molecule type" value="Genomic_DNA"/>
</dbReference>
<organism evidence="2 3">
    <name type="scientific">Arsenicicoccus cauae</name>
    <dbReference type="NCBI Taxonomy" id="2663847"/>
    <lineage>
        <taxon>Bacteria</taxon>
        <taxon>Bacillati</taxon>
        <taxon>Actinomycetota</taxon>
        <taxon>Actinomycetes</taxon>
        <taxon>Micrococcales</taxon>
        <taxon>Intrasporangiaceae</taxon>
        <taxon>Arsenicicoccus</taxon>
    </lineage>
</organism>
<dbReference type="AlphaFoldDB" id="A0A6I3INA4"/>
<gene>
    <name evidence="2" type="ORF">GGG17_14365</name>
</gene>
<evidence type="ECO:0000313" key="3">
    <source>
        <dbReference type="Proteomes" id="UP000431092"/>
    </source>
</evidence>
<name>A0A6I3INA4_9MICO</name>
<evidence type="ECO:0000259" key="1">
    <source>
        <dbReference type="Pfam" id="PF18862"/>
    </source>
</evidence>
<protein>
    <recommendedName>
        <fullName evidence="1">ApeA N-terminal domain-containing protein</fullName>
    </recommendedName>
</protein>
<dbReference type="InterPro" id="IPR041223">
    <property type="entry name" value="ApeA_NTD"/>
</dbReference>